<keyword evidence="4" id="KW-1185">Reference proteome</keyword>
<comment type="caution">
    <text evidence="3">The sequence shown here is derived from an EMBL/GenBank/DDBJ whole genome shotgun (WGS) entry which is preliminary data.</text>
</comment>
<dbReference type="Gene3D" id="1.50.10.140">
    <property type="match status" value="1"/>
</dbReference>
<dbReference type="EMBL" id="JAGRQH010000001">
    <property type="protein sequence ID" value="MBR0558796.1"/>
    <property type="molecule type" value="Genomic_DNA"/>
</dbReference>
<evidence type="ECO:0000313" key="3">
    <source>
        <dbReference type="EMBL" id="MBR0558796.1"/>
    </source>
</evidence>
<feature type="signal peptide" evidence="1">
    <location>
        <begin position="1"/>
        <end position="21"/>
    </location>
</feature>
<evidence type="ECO:0000313" key="4">
    <source>
        <dbReference type="Proteomes" id="UP000677812"/>
    </source>
</evidence>
<evidence type="ECO:0000259" key="2">
    <source>
        <dbReference type="Pfam" id="PF10091"/>
    </source>
</evidence>
<name>A0ABS5E4P8_9PROT</name>
<dbReference type="Proteomes" id="UP000677812">
    <property type="component" value="Unassembled WGS sequence"/>
</dbReference>
<evidence type="ECO:0000256" key="1">
    <source>
        <dbReference type="SAM" id="SignalP"/>
    </source>
</evidence>
<gene>
    <name evidence="3" type="ORF">KB213_01790</name>
</gene>
<reference evidence="3 4" key="1">
    <citation type="submission" date="2021-04" db="EMBL/GenBank/DDBJ databases">
        <title>The complete genome sequence of Neokomagataea sp. TBRC 2177.</title>
        <authorList>
            <person name="Charoenyingcharoen P."/>
            <person name="Yukphan P."/>
        </authorList>
    </citation>
    <scope>NUCLEOTIDE SEQUENCE [LARGE SCALE GENOMIC DNA]</scope>
    <source>
        <strain evidence="3 4">TBRC 2177</strain>
    </source>
</reference>
<feature type="chain" id="PRO_5046150184" evidence="1">
    <location>
        <begin position="22"/>
        <end position="463"/>
    </location>
</feature>
<feature type="domain" description="Glycoamylase-like" evidence="2">
    <location>
        <begin position="209"/>
        <end position="443"/>
    </location>
</feature>
<organism evidence="3 4">
    <name type="scientific">Neokomagataea anthophila</name>
    <dbReference type="NCBI Taxonomy" id="2826925"/>
    <lineage>
        <taxon>Bacteria</taxon>
        <taxon>Pseudomonadati</taxon>
        <taxon>Pseudomonadota</taxon>
        <taxon>Alphaproteobacteria</taxon>
        <taxon>Acetobacterales</taxon>
        <taxon>Acetobacteraceae</taxon>
        <taxon>Neokomagataea</taxon>
    </lineage>
</organism>
<dbReference type="Pfam" id="PF10091">
    <property type="entry name" value="Glycoamylase"/>
    <property type="match status" value="1"/>
</dbReference>
<sequence length="463" mass="51358">MTALAGVAVTAALSLSSVAVAEDVKSTLAPQDIAFAQDLEYRTFHWFWDNANPKNGLVPDRAPLPNGAASIASVGFGLTAYGIGAERGYITRDAAVARTLLTLRFLSSLPQNGNVSGSAGYHGFFYHFLDPNTGLRVADWSELSSIDTGLFMSGVLFAQSYYNHDTPDEREIRSLAEALYRRVDWAWMRDGGQWLRMGWYPPGTFIATPWKGYNEGLILYLLSLASPTSPLPPALWDQWTQSFSGQWTSFEGKTFLNFAPLFGHQYSESWLDMRGIQDAFSRAHHTDYFQNSRAATYAQRDYAVRNPGKWVGYGSDVWGLTACDGPGEARQAHQGQDRHYLAYSARGAGADYILDDGTIAPTAAGGSVAFAPEIVLPTLHAMYDRYGSRIYDQYGFKDSFNLTFNDQGNFWVDGQQLGIDQGPILLMLENWRSGFVWQVMRQNSHIRDGLTRAGFTGGWLNAQ</sequence>
<dbReference type="PIRSF" id="PIRSF028431">
    <property type="entry name" value="UCP028431"/>
    <property type="match status" value="1"/>
</dbReference>
<protein>
    <submittedName>
        <fullName evidence="3">Tat pathway signal protein</fullName>
    </submittedName>
</protein>
<proteinExistence type="predicted"/>
<dbReference type="InterPro" id="IPR016883">
    <property type="entry name" value="UCP028431"/>
</dbReference>
<dbReference type="InterPro" id="IPR019282">
    <property type="entry name" value="Glycoamylase-like_cons_dom"/>
</dbReference>
<accession>A0ABS5E4P8</accession>
<keyword evidence="1" id="KW-0732">Signal</keyword>